<protein>
    <recommendedName>
        <fullName evidence="1">NAD(P)-binding domain-containing protein</fullName>
    </recommendedName>
</protein>
<dbReference type="SUPFAM" id="SSF51735">
    <property type="entry name" value="NAD(P)-binding Rossmann-fold domains"/>
    <property type="match status" value="1"/>
</dbReference>
<dbReference type="EMBL" id="HBIV01022509">
    <property type="protein sequence ID" value="CAE0664599.1"/>
    <property type="molecule type" value="Transcribed_RNA"/>
</dbReference>
<dbReference type="AlphaFoldDB" id="A0A7S3YWW0"/>
<dbReference type="PANTHER" id="PTHR43000">
    <property type="entry name" value="DTDP-D-GLUCOSE 4,6-DEHYDRATASE-RELATED"/>
    <property type="match status" value="1"/>
</dbReference>
<dbReference type="InterPro" id="IPR036291">
    <property type="entry name" value="NAD(P)-bd_dom_sf"/>
</dbReference>
<dbReference type="InterPro" id="IPR016040">
    <property type="entry name" value="NAD(P)-bd_dom"/>
</dbReference>
<dbReference type="Gene3D" id="3.40.50.720">
    <property type="entry name" value="NAD(P)-binding Rossmann-like Domain"/>
    <property type="match status" value="1"/>
</dbReference>
<gene>
    <name evidence="2" type="ORF">LGLO00237_LOCUS16203</name>
</gene>
<organism evidence="2">
    <name type="scientific">Lotharella globosa</name>
    <dbReference type="NCBI Taxonomy" id="91324"/>
    <lineage>
        <taxon>Eukaryota</taxon>
        <taxon>Sar</taxon>
        <taxon>Rhizaria</taxon>
        <taxon>Cercozoa</taxon>
        <taxon>Chlorarachniophyceae</taxon>
        <taxon>Lotharella</taxon>
    </lineage>
</organism>
<feature type="domain" description="NAD(P)-binding" evidence="1">
    <location>
        <begin position="10"/>
        <end position="181"/>
    </location>
</feature>
<proteinExistence type="predicted"/>
<dbReference type="Pfam" id="PF16363">
    <property type="entry name" value="GDP_Man_Dehyd"/>
    <property type="match status" value="1"/>
</dbReference>
<name>A0A7S3YWW0_9EUKA</name>
<evidence type="ECO:0000313" key="2">
    <source>
        <dbReference type="EMBL" id="CAE0664599.1"/>
    </source>
</evidence>
<evidence type="ECO:0000259" key="1">
    <source>
        <dbReference type="Pfam" id="PF16363"/>
    </source>
</evidence>
<reference evidence="2" key="1">
    <citation type="submission" date="2021-01" db="EMBL/GenBank/DDBJ databases">
        <authorList>
            <person name="Corre E."/>
            <person name="Pelletier E."/>
            <person name="Niang G."/>
            <person name="Scheremetjew M."/>
            <person name="Finn R."/>
            <person name="Kale V."/>
            <person name="Holt S."/>
            <person name="Cochrane G."/>
            <person name="Meng A."/>
            <person name="Brown T."/>
            <person name="Cohen L."/>
        </authorList>
    </citation>
    <scope>NUCLEOTIDE SEQUENCE</scope>
    <source>
        <strain evidence="2">CCCM811</strain>
    </source>
</reference>
<sequence>MDQKDGASAFEESKSMLLPTNPYAASKAAAELMVTAYMHSFQLPAIITRGNNVYGPRQYPEKLVPKFLFRMEKGMKLCVHGKGTPRRSYLYVDDAVKAFELILFQGEVGEVYNVGTKEEISVLEVTKAIIKAYGRDKEEDKWIEYVADRTFNDQRYFISTAKLDRLGWKPEIKFDEGLKKTIKWYRDNPAHWEPEALIGALVPHPRR</sequence>
<accession>A0A7S3YWW0</accession>